<reference evidence="4" key="1">
    <citation type="journal article" date="2019" name="Int. J. Syst. Evol. Microbiol.">
        <title>The Global Catalogue of Microorganisms (GCM) 10K type strain sequencing project: providing services to taxonomists for standard genome sequencing and annotation.</title>
        <authorList>
            <consortium name="The Broad Institute Genomics Platform"/>
            <consortium name="The Broad Institute Genome Sequencing Center for Infectious Disease"/>
            <person name="Wu L."/>
            <person name="Ma J."/>
        </authorList>
    </citation>
    <scope>NUCLEOTIDE SEQUENCE [LARGE SCALE GENOMIC DNA]</scope>
    <source>
        <strain evidence="4">JCM 18657</strain>
    </source>
</reference>
<evidence type="ECO:0000313" key="3">
    <source>
        <dbReference type="EMBL" id="MFC7750366.1"/>
    </source>
</evidence>
<evidence type="ECO:0000313" key="4">
    <source>
        <dbReference type="Proteomes" id="UP001596528"/>
    </source>
</evidence>
<evidence type="ECO:0000256" key="1">
    <source>
        <dbReference type="SAM" id="Coils"/>
    </source>
</evidence>
<dbReference type="Proteomes" id="UP001596528">
    <property type="component" value="Unassembled WGS sequence"/>
</dbReference>
<keyword evidence="2" id="KW-0812">Transmembrane</keyword>
<feature type="transmembrane region" description="Helical" evidence="2">
    <location>
        <begin position="7"/>
        <end position="26"/>
    </location>
</feature>
<dbReference type="EMBL" id="JBHTGQ010000023">
    <property type="protein sequence ID" value="MFC7750366.1"/>
    <property type="molecule type" value="Genomic_DNA"/>
</dbReference>
<organism evidence="3 4">
    <name type="scientific">Paenibacillus thermoaerophilus</name>
    <dbReference type="NCBI Taxonomy" id="1215385"/>
    <lineage>
        <taxon>Bacteria</taxon>
        <taxon>Bacillati</taxon>
        <taxon>Bacillota</taxon>
        <taxon>Bacilli</taxon>
        <taxon>Bacillales</taxon>
        <taxon>Paenibacillaceae</taxon>
        <taxon>Paenibacillus</taxon>
    </lineage>
</organism>
<dbReference type="InterPro" id="IPR024232">
    <property type="entry name" value="SpoIIIAH"/>
</dbReference>
<feature type="coiled-coil region" evidence="1">
    <location>
        <begin position="93"/>
        <end position="140"/>
    </location>
</feature>
<protein>
    <submittedName>
        <fullName evidence="3">SpoIIIAH-like family protein</fullName>
    </submittedName>
</protein>
<accession>A0ABW2V6F6</accession>
<keyword evidence="4" id="KW-1185">Reference proteome</keyword>
<comment type="caution">
    <text evidence="3">The sequence shown here is derived from an EMBL/GenBank/DDBJ whole genome shotgun (WGS) entry which is preliminary data.</text>
</comment>
<dbReference type="Gene3D" id="1.10.287.4300">
    <property type="entry name" value="Stage III sporulation protein AH-like"/>
    <property type="match status" value="1"/>
</dbReference>
<keyword evidence="2" id="KW-0472">Membrane</keyword>
<sequence>MNAKRQTVWLVSMLSLMVVLSAYYLFTEDMSESAPAETVNVEEIQIDASELDKAQADALKAAAGQSESEILKQAQAKAHSGAELISSLKSQHREALSKRVEQLSAILSDTKKTKEETAKAREEIDLLEQQEQIIDHLEDTLMADYQFADAAVVQDSGKWTVYLNEPTIEKSEVASIAVMVMKELKARPEQISVKLVN</sequence>
<dbReference type="Pfam" id="PF12685">
    <property type="entry name" value="SpoIIIAH"/>
    <property type="match status" value="1"/>
</dbReference>
<keyword evidence="2" id="KW-1133">Transmembrane helix</keyword>
<gene>
    <name evidence="3" type="ORF">ACFQWB_10550</name>
</gene>
<name>A0ABW2V6F6_9BACL</name>
<dbReference type="RefSeq" id="WP_211346283.1">
    <property type="nucleotide sequence ID" value="NZ_JBHTGQ010000023.1"/>
</dbReference>
<dbReference type="InterPro" id="IPR038503">
    <property type="entry name" value="SpoIIIAH_sf"/>
</dbReference>
<proteinExistence type="predicted"/>
<evidence type="ECO:0000256" key="2">
    <source>
        <dbReference type="SAM" id="Phobius"/>
    </source>
</evidence>
<keyword evidence="1" id="KW-0175">Coiled coil</keyword>